<name>A0A645H8U0_9ZZZZ</name>
<feature type="compositionally biased region" description="Basic and acidic residues" evidence="1">
    <location>
        <begin position="8"/>
        <end position="22"/>
    </location>
</feature>
<dbReference type="EMBL" id="VSSQ01087997">
    <property type="protein sequence ID" value="MPN34782.1"/>
    <property type="molecule type" value="Genomic_DNA"/>
</dbReference>
<reference evidence="2" key="1">
    <citation type="submission" date="2019-08" db="EMBL/GenBank/DDBJ databases">
        <authorList>
            <person name="Kucharzyk K."/>
            <person name="Murdoch R.W."/>
            <person name="Higgins S."/>
            <person name="Loffler F."/>
        </authorList>
    </citation>
    <scope>NUCLEOTIDE SEQUENCE</scope>
</reference>
<dbReference type="AlphaFoldDB" id="A0A645H8U0"/>
<accession>A0A645H8U0</accession>
<evidence type="ECO:0000256" key="1">
    <source>
        <dbReference type="SAM" id="MobiDB-lite"/>
    </source>
</evidence>
<proteinExistence type="predicted"/>
<organism evidence="2">
    <name type="scientific">bioreactor metagenome</name>
    <dbReference type="NCBI Taxonomy" id="1076179"/>
    <lineage>
        <taxon>unclassified sequences</taxon>
        <taxon>metagenomes</taxon>
        <taxon>ecological metagenomes</taxon>
    </lineage>
</organism>
<gene>
    <name evidence="2" type="ORF">SDC9_182276</name>
</gene>
<comment type="caution">
    <text evidence="2">The sequence shown here is derived from an EMBL/GenBank/DDBJ whole genome shotgun (WGS) entry which is preliminary data.</text>
</comment>
<evidence type="ECO:0000313" key="2">
    <source>
        <dbReference type="EMBL" id="MPN34782.1"/>
    </source>
</evidence>
<protein>
    <submittedName>
        <fullName evidence="2">Uncharacterized protein</fullName>
    </submittedName>
</protein>
<sequence length="139" mass="14481">MHAADAAGCKDGDAREVGDDHGGGNSARSVPTLRHQNRQIPAAGLGNGVAGPAQIVDLLPGKTRLQAALDNGNGGGNGPVIPDDFLHVQRRIHVLGIGHAVGNDGGFQRHDGFARIQRGAHFGSDIQIFIQHNDSSVYN</sequence>
<feature type="region of interest" description="Disordered" evidence="1">
    <location>
        <begin position="1"/>
        <end position="33"/>
    </location>
</feature>